<gene>
    <name evidence="6" type="ORF">I8J29_20315</name>
</gene>
<dbReference type="CDD" id="cd01143">
    <property type="entry name" value="YvrC"/>
    <property type="match status" value="1"/>
</dbReference>
<protein>
    <submittedName>
        <fullName evidence="6">ABC transporter substrate-binding protein</fullName>
    </submittedName>
</protein>
<feature type="signal peptide" evidence="4">
    <location>
        <begin position="1"/>
        <end position="25"/>
    </location>
</feature>
<dbReference type="EMBL" id="JAGGDJ010000020">
    <property type="protein sequence ID" value="MBO7746564.1"/>
    <property type="molecule type" value="Genomic_DNA"/>
</dbReference>
<evidence type="ECO:0000256" key="3">
    <source>
        <dbReference type="SAM" id="MobiDB-lite"/>
    </source>
</evidence>
<dbReference type="Proteomes" id="UP000670947">
    <property type="component" value="Unassembled WGS sequence"/>
</dbReference>
<dbReference type="InterPro" id="IPR002491">
    <property type="entry name" value="ABC_transptr_periplasmic_BD"/>
</dbReference>
<name>A0ABS3WE36_9BACL</name>
<feature type="compositionally biased region" description="Low complexity" evidence="3">
    <location>
        <begin position="35"/>
        <end position="68"/>
    </location>
</feature>
<feature type="region of interest" description="Disordered" evidence="3">
    <location>
        <begin position="33"/>
        <end position="71"/>
    </location>
</feature>
<organism evidence="6 7">
    <name type="scientific">Paenibacillus artemisiicola</name>
    <dbReference type="NCBI Taxonomy" id="1172618"/>
    <lineage>
        <taxon>Bacteria</taxon>
        <taxon>Bacillati</taxon>
        <taxon>Bacillota</taxon>
        <taxon>Bacilli</taxon>
        <taxon>Bacillales</taxon>
        <taxon>Paenibacillaceae</taxon>
        <taxon>Paenibacillus</taxon>
    </lineage>
</organism>
<dbReference type="PROSITE" id="PS50983">
    <property type="entry name" value="FE_B12_PBP"/>
    <property type="match status" value="1"/>
</dbReference>
<proteinExistence type="inferred from homology"/>
<evidence type="ECO:0000313" key="7">
    <source>
        <dbReference type="Proteomes" id="UP000670947"/>
    </source>
</evidence>
<reference evidence="6 7" key="1">
    <citation type="submission" date="2021-03" db="EMBL/GenBank/DDBJ databases">
        <title>Paenibacillus artemisicola MWE-103 whole genome sequence.</title>
        <authorList>
            <person name="Ham Y.J."/>
        </authorList>
    </citation>
    <scope>NUCLEOTIDE SEQUENCE [LARGE SCALE GENOMIC DNA]</scope>
    <source>
        <strain evidence="6 7">MWE-103</strain>
    </source>
</reference>
<dbReference type="PROSITE" id="PS51257">
    <property type="entry name" value="PROKAR_LIPOPROTEIN"/>
    <property type="match status" value="1"/>
</dbReference>
<dbReference type="Gene3D" id="3.40.50.1980">
    <property type="entry name" value="Nitrogenase molybdenum iron protein domain"/>
    <property type="match status" value="2"/>
</dbReference>
<evidence type="ECO:0000259" key="5">
    <source>
        <dbReference type="PROSITE" id="PS50983"/>
    </source>
</evidence>
<evidence type="ECO:0000256" key="2">
    <source>
        <dbReference type="ARBA" id="ARBA00022729"/>
    </source>
</evidence>
<comment type="similarity">
    <text evidence="1">Belongs to the bacterial solute-binding protein 8 family.</text>
</comment>
<accession>A0ABS3WE36</accession>
<dbReference type="InterPro" id="IPR054828">
    <property type="entry name" value="Vit_B12_bind_prot"/>
</dbReference>
<dbReference type="SUPFAM" id="SSF53807">
    <property type="entry name" value="Helical backbone' metal receptor"/>
    <property type="match status" value="1"/>
</dbReference>
<sequence>MNSLRKPTIRKAALLLLGMAMLLLAAACGTDKTENGNGSASNQAAASNAANGANGGANASGETAANQGSAGGEAGAAAQATVYPLTVKDATGTDLTFDAAPQRIVTLVPSETEIVYALGAGDAVAAVDNYSNYPKEAADKPKIGDMNADIEKIVSLKPDLVLASYSMSQAVVDKLRSLKLPVYASDPKTYDAVIGKIKQIGAILDKPAEAAAVTGHMEQVRQQVTDAVKDAPKPNVYLEFSPGWTVGKGEFLDELITLAGGTNVATEAGWYEIDPEAVVKANPDDIVYASMTVKEGEKNPILAAIESRPGWKSIHAIANNNLFEVDQDPLTRVGPRLADGLLDVAKKLHPDLFH</sequence>
<dbReference type="Pfam" id="PF01497">
    <property type="entry name" value="Peripla_BP_2"/>
    <property type="match status" value="1"/>
</dbReference>
<dbReference type="NCBIfam" id="NF038402">
    <property type="entry name" value="TroA_like"/>
    <property type="match status" value="1"/>
</dbReference>
<feature type="domain" description="Fe/B12 periplasmic-binding" evidence="5">
    <location>
        <begin position="103"/>
        <end position="352"/>
    </location>
</feature>
<evidence type="ECO:0000256" key="4">
    <source>
        <dbReference type="SAM" id="SignalP"/>
    </source>
</evidence>
<evidence type="ECO:0000313" key="6">
    <source>
        <dbReference type="EMBL" id="MBO7746564.1"/>
    </source>
</evidence>
<comment type="caution">
    <text evidence="6">The sequence shown here is derived from an EMBL/GenBank/DDBJ whole genome shotgun (WGS) entry which is preliminary data.</text>
</comment>
<dbReference type="PANTHER" id="PTHR30535:SF34">
    <property type="entry name" value="MOLYBDATE-BINDING PROTEIN MOLA"/>
    <property type="match status" value="1"/>
</dbReference>
<dbReference type="InterPro" id="IPR050902">
    <property type="entry name" value="ABC_Transporter_SBP"/>
</dbReference>
<dbReference type="PANTHER" id="PTHR30535">
    <property type="entry name" value="VITAMIN B12-BINDING PROTEIN"/>
    <property type="match status" value="1"/>
</dbReference>
<keyword evidence="2 4" id="KW-0732">Signal</keyword>
<dbReference type="RefSeq" id="WP_208849333.1">
    <property type="nucleotide sequence ID" value="NZ_JAGGDJ010000020.1"/>
</dbReference>
<evidence type="ECO:0000256" key="1">
    <source>
        <dbReference type="ARBA" id="ARBA00008814"/>
    </source>
</evidence>
<keyword evidence="7" id="KW-1185">Reference proteome</keyword>
<feature type="chain" id="PRO_5046699682" evidence="4">
    <location>
        <begin position="26"/>
        <end position="354"/>
    </location>
</feature>